<name>A0A1I0X8E4_9CELL</name>
<dbReference type="InterPro" id="IPR011037">
    <property type="entry name" value="Pyrv_Knase-like_insert_dom_sf"/>
</dbReference>
<keyword evidence="2" id="KW-1185">Reference proteome</keyword>
<proteinExistence type="predicted"/>
<dbReference type="AlphaFoldDB" id="A0A1I0X8E4"/>
<evidence type="ECO:0000313" key="2">
    <source>
        <dbReference type="Proteomes" id="UP000199012"/>
    </source>
</evidence>
<dbReference type="SUPFAM" id="SSF50800">
    <property type="entry name" value="PK beta-barrel domain-like"/>
    <property type="match status" value="1"/>
</dbReference>
<dbReference type="RefSeq" id="WP_203708879.1">
    <property type="nucleotide sequence ID" value="NZ_BONM01000017.1"/>
</dbReference>
<evidence type="ECO:0008006" key="3">
    <source>
        <dbReference type="Google" id="ProtNLM"/>
    </source>
</evidence>
<evidence type="ECO:0000313" key="1">
    <source>
        <dbReference type="EMBL" id="SFA96588.1"/>
    </source>
</evidence>
<dbReference type="STRING" id="988821.SAMN05421867_104165"/>
<organism evidence="1 2">
    <name type="scientific">Cellulomonas marina</name>
    <dbReference type="NCBI Taxonomy" id="988821"/>
    <lineage>
        <taxon>Bacteria</taxon>
        <taxon>Bacillati</taxon>
        <taxon>Actinomycetota</taxon>
        <taxon>Actinomycetes</taxon>
        <taxon>Micrococcales</taxon>
        <taxon>Cellulomonadaceae</taxon>
        <taxon>Cellulomonas</taxon>
    </lineage>
</organism>
<dbReference type="EMBL" id="FOKA01000004">
    <property type="protein sequence ID" value="SFA96588.1"/>
    <property type="molecule type" value="Genomic_DNA"/>
</dbReference>
<dbReference type="Proteomes" id="UP000199012">
    <property type="component" value="Unassembled WGS sequence"/>
</dbReference>
<accession>A0A1I0X8E4</accession>
<gene>
    <name evidence="1" type="ORF">SAMN05421867_104165</name>
</gene>
<sequence length="82" mass="8619">MRGLAVDDLVGSVVVLDSGDGPVRLDVRRPARPCAWMDVVVGPGAFRAMRRTGGVRCVPLDDGVLRTGHVTVTVLTPAPSEP</sequence>
<protein>
    <recommendedName>
        <fullName evidence="3">MOSC domain-containing protein</fullName>
    </recommendedName>
</protein>
<reference evidence="1 2" key="1">
    <citation type="submission" date="2016-10" db="EMBL/GenBank/DDBJ databases">
        <authorList>
            <person name="de Groot N.N."/>
        </authorList>
    </citation>
    <scope>NUCLEOTIDE SEQUENCE [LARGE SCALE GENOMIC DNA]</scope>
    <source>
        <strain evidence="1 2">CGMCC 4.6945</strain>
    </source>
</reference>